<sequence>MKRVLVIALAIVSIVAVLRSLAYMCKYLFDSLQDASSYGWSNFTVIPFLLVLISLLVAVIFVYHMFVKPILVSKRLRNSGISSIGFITSVNETGTRVDNQPMLQVGLEVIDERGNLVTMEMKEVFSLVDLAALQVGEPLPIIYNKYGDIGVDSKPDTKKLQDAIDLYQSQKDPNGPTYNERVEMREYGVRILATIVELKPTGEKLDDKDAVIIAVEIPSHSGGEVKTVSKKTYLSVSMRQYVRLGGLIEIMYVVGKEEKFVIINPLKRDIL</sequence>
<comment type="caution">
    <text evidence="2">The sequence shown here is derived from an EMBL/GenBank/DDBJ whole genome shotgun (WGS) entry which is preliminary data.</text>
</comment>
<dbReference type="EMBL" id="JAASWV010000029">
    <property type="protein sequence ID" value="MBC2312284.1"/>
    <property type="molecule type" value="Genomic_DNA"/>
</dbReference>
<evidence type="ECO:0000313" key="3">
    <source>
        <dbReference type="EMBL" id="MBC2312284.1"/>
    </source>
</evidence>
<dbReference type="Proteomes" id="UP000553016">
    <property type="component" value="Unassembled WGS sequence"/>
</dbReference>
<name>A0A7X1DIL5_9LIST</name>
<gene>
    <name evidence="2" type="ORF">HCB35_08905</name>
    <name evidence="3" type="ORF">HCJ81_15420</name>
</gene>
<dbReference type="RefSeq" id="WP_185540910.1">
    <property type="nucleotide sequence ID" value="NZ_JAARZA010000003.1"/>
</dbReference>
<keyword evidence="1" id="KW-0812">Transmembrane</keyword>
<reference evidence="4 5" key="1">
    <citation type="submission" date="2020-03" db="EMBL/GenBank/DDBJ databases">
        <title>Soil Listeria distribution.</title>
        <authorList>
            <person name="Liao J."/>
            <person name="Wiedmann M."/>
        </authorList>
    </citation>
    <scope>NUCLEOTIDE SEQUENCE [LARGE SCALE GENOMIC DNA]</scope>
    <source>
        <strain evidence="3 5">FSL L7-0039</strain>
        <strain evidence="2 4">FSL L7-0149</strain>
    </source>
</reference>
<dbReference type="EMBL" id="JAARZA010000003">
    <property type="protein sequence ID" value="MBC2240598.1"/>
    <property type="molecule type" value="Genomic_DNA"/>
</dbReference>
<keyword evidence="1" id="KW-0472">Membrane</keyword>
<evidence type="ECO:0000313" key="5">
    <source>
        <dbReference type="Proteomes" id="UP000565628"/>
    </source>
</evidence>
<accession>A0A7X1DIL5</accession>
<dbReference type="AlphaFoldDB" id="A0A7X1DIL5"/>
<protein>
    <submittedName>
        <fullName evidence="2">Uncharacterized protein</fullName>
    </submittedName>
</protein>
<evidence type="ECO:0000313" key="2">
    <source>
        <dbReference type="EMBL" id="MBC2240598.1"/>
    </source>
</evidence>
<evidence type="ECO:0000313" key="4">
    <source>
        <dbReference type="Proteomes" id="UP000553016"/>
    </source>
</evidence>
<dbReference type="Proteomes" id="UP000565628">
    <property type="component" value="Unassembled WGS sequence"/>
</dbReference>
<keyword evidence="1" id="KW-1133">Transmembrane helix</keyword>
<feature type="transmembrane region" description="Helical" evidence="1">
    <location>
        <begin position="46"/>
        <end position="67"/>
    </location>
</feature>
<proteinExistence type="predicted"/>
<evidence type="ECO:0000256" key="1">
    <source>
        <dbReference type="SAM" id="Phobius"/>
    </source>
</evidence>
<organism evidence="2 4">
    <name type="scientific">Listeria booriae</name>
    <dbReference type="NCBI Taxonomy" id="1552123"/>
    <lineage>
        <taxon>Bacteria</taxon>
        <taxon>Bacillati</taxon>
        <taxon>Bacillota</taxon>
        <taxon>Bacilli</taxon>
        <taxon>Bacillales</taxon>
        <taxon>Listeriaceae</taxon>
        <taxon>Listeria</taxon>
    </lineage>
</organism>